<accession>F8B5F5</accession>
<dbReference type="KEGG" id="fsy:FsymDg_0462"/>
<evidence type="ECO:0000313" key="1">
    <source>
        <dbReference type="EMBL" id="AEH08011.1"/>
    </source>
</evidence>
<dbReference type="STRING" id="656024.FsymDg_0462"/>
<reference evidence="1 2" key="1">
    <citation type="submission" date="2011-05" db="EMBL/GenBank/DDBJ databases">
        <title>Complete sequence of chromosome of Frankia symbiont of Datisca glomerata.</title>
        <authorList>
            <consortium name="US DOE Joint Genome Institute"/>
            <person name="Lucas S."/>
            <person name="Han J."/>
            <person name="Lapidus A."/>
            <person name="Cheng J.-F."/>
            <person name="Goodwin L."/>
            <person name="Pitluck S."/>
            <person name="Peters L."/>
            <person name="Mikhailova N."/>
            <person name="Chertkov O."/>
            <person name="Teshima H."/>
            <person name="Han C."/>
            <person name="Tapia R."/>
            <person name="Land M."/>
            <person name="Hauser L."/>
            <person name="Kyrpides N."/>
            <person name="Ivanova N."/>
            <person name="Pagani I."/>
            <person name="Berry A."/>
            <person name="Pawlowski K."/>
            <person name="Persson T."/>
            <person name="Vanden Heuvel B."/>
            <person name="Benson D."/>
            <person name="Woyke T."/>
        </authorList>
    </citation>
    <scope>NUCLEOTIDE SEQUENCE [LARGE SCALE GENOMIC DNA]</scope>
    <source>
        <strain evidence="2">4085684</strain>
    </source>
</reference>
<dbReference type="EMBL" id="CP002801">
    <property type="protein sequence ID" value="AEH08011.1"/>
    <property type="molecule type" value="Genomic_DNA"/>
</dbReference>
<dbReference type="HOGENOM" id="CLU_2301714_0_0_11"/>
<proteinExistence type="predicted"/>
<dbReference type="AlphaFoldDB" id="F8B5F5"/>
<keyword evidence="2" id="KW-1185">Reference proteome</keyword>
<evidence type="ECO:0000313" key="2">
    <source>
        <dbReference type="Proteomes" id="UP000001549"/>
    </source>
</evidence>
<sequence>MLRHRMISGTEIVARVKVTTAKVTTRTRNGMDPAPTASFVIDERRLPPGWWRHGREGPASTHGIRQLAFDVGYPTVSPPVPLVAAIYRAAGASIAPLVVS</sequence>
<protein>
    <submittedName>
        <fullName evidence="1">Uncharacterized protein</fullName>
    </submittedName>
</protein>
<gene>
    <name evidence="1" type="ordered locus">FsymDg_0462</name>
</gene>
<name>F8B5F5_9ACTN</name>
<organism evidence="1 2">
    <name type="scientific">Candidatus Protofrankia datiscae</name>
    <dbReference type="NCBI Taxonomy" id="2716812"/>
    <lineage>
        <taxon>Bacteria</taxon>
        <taxon>Bacillati</taxon>
        <taxon>Actinomycetota</taxon>
        <taxon>Actinomycetes</taxon>
        <taxon>Frankiales</taxon>
        <taxon>Frankiaceae</taxon>
        <taxon>Protofrankia</taxon>
    </lineage>
</organism>
<dbReference type="Proteomes" id="UP000001549">
    <property type="component" value="Chromosome"/>
</dbReference>